<keyword evidence="1" id="KW-1133">Transmembrane helix</keyword>
<feature type="transmembrane region" description="Helical" evidence="1">
    <location>
        <begin position="29"/>
        <end position="47"/>
    </location>
</feature>
<dbReference type="EMBL" id="BAABFR010000007">
    <property type="protein sequence ID" value="GAA4385709.1"/>
    <property type="molecule type" value="Genomic_DNA"/>
</dbReference>
<accession>A0ABP8J606</accession>
<protein>
    <recommendedName>
        <fullName evidence="4">DUF3099 domain-containing protein</fullName>
    </recommendedName>
</protein>
<evidence type="ECO:0000313" key="3">
    <source>
        <dbReference type="Proteomes" id="UP001500635"/>
    </source>
</evidence>
<name>A0ABP8J606_9ACTN</name>
<organism evidence="2 3">
    <name type="scientific">Tsukamurella soli</name>
    <dbReference type="NCBI Taxonomy" id="644556"/>
    <lineage>
        <taxon>Bacteria</taxon>
        <taxon>Bacillati</taxon>
        <taxon>Actinomycetota</taxon>
        <taxon>Actinomycetes</taxon>
        <taxon>Mycobacteriales</taxon>
        <taxon>Tsukamurellaceae</taxon>
        <taxon>Tsukamurella</taxon>
    </lineage>
</organism>
<dbReference type="RefSeq" id="WP_344991139.1">
    <property type="nucleotide sequence ID" value="NZ_BAABFR010000007.1"/>
</dbReference>
<reference evidence="3" key="1">
    <citation type="journal article" date="2019" name="Int. J. Syst. Evol. Microbiol.">
        <title>The Global Catalogue of Microorganisms (GCM) 10K type strain sequencing project: providing services to taxonomists for standard genome sequencing and annotation.</title>
        <authorList>
            <consortium name="The Broad Institute Genomics Platform"/>
            <consortium name="The Broad Institute Genome Sequencing Center for Infectious Disease"/>
            <person name="Wu L."/>
            <person name="Ma J."/>
        </authorList>
    </citation>
    <scope>NUCLEOTIDE SEQUENCE [LARGE SCALE GENOMIC DNA]</scope>
    <source>
        <strain evidence="3">JCM 17688</strain>
    </source>
</reference>
<comment type="caution">
    <text evidence="2">The sequence shown here is derived from an EMBL/GenBank/DDBJ whole genome shotgun (WGS) entry which is preliminary data.</text>
</comment>
<dbReference type="InterPro" id="IPR021449">
    <property type="entry name" value="DUF3099"/>
</dbReference>
<keyword evidence="1" id="KW-0472">Membrane</keyword>
<feature type="transmembrane region" description="Helical" evidence="1">
    <location>
        <begin position="53"/>
        <end position="72"/>
    </location>
</feature>
<dbReference type="Pfam" id="PF11298">
    <property type="entry name" value="DUF3099"/>
    <property type="match status" value="1"/>
</dbReference>
<evidence type="ECO:0000313" key="2">
    <source>
        <dbReference type="EMBL" id="GAA4385709.1"/>
    </source>
</evidence>
<evidence type="ECO:0000256" key="1">
    <source>
        <dbReference type="SAM" id="Phobius"/>
    </source>
</evidence>
<evidence type="ECO:0008006" key="4">
    <source>
        <dbReference type="Google" id="ProtNLM"/>
    </source>
</evidence>
<sequence>MGETNHGAYLITEAQTSYEEQHRARVRRYLLIMAFRIPMLVLASLVYTWTHNGLLALAVLAVSIPIPWIAVIRANDRPRRRRDEPSRFDAPKSDQVALEGHPIHTIDG</sequence>
<keyword evidence="1" id="KW-0812">Transmembrane</keyword>
<keyword evidence="3" id="KW-1185">Reference proteome</keyword>
<gene>
    <name evidence="2" type="ORF">GCM10023147_07810</name>
</gene>
<proteinExistence type="predicted"/>
<dbReference type="Proteomes" id="UP001500635">
    <property type="component" value="Unassembled WGS sequence"/>
</dbReference>